<evidence type="ECO:0000256" key="3">
    <source>
        <dbReference type="PROSITE-ProRule" id="PRU00023"/>
    </source>
</evidence>
<feature type="repeat" description="ANK" evidence="3">
    <location>
        <begin position="354"/>
        <end position="386"/>
    </location>
</feature>
<evidence type="ECO:0000256" key="2">
    <source>
        <dbReference type="ARBA" id="ARBA00023043"/>
    </source>
</evidence>
<dbReference type="Gene3D" id="1.25.40.20">
    <property type="entry name" value="Ankyrin repeat-containing domain"/>
    <property type="match status" value="3"/>
</dbReference>
<evidence type="ECO:0000313" key="5">
    <source>
        <dbReference type="EMBL" id="KAL2843946.1"/>
    </source>
</evidence>
<feature type="repeat" description="ANK" evidence="3">
    <location>
        <begin position="387"/>
        <end position="419"/>
    </location>
</feature>
<reference evidence="5 6" key="1">
    <citation type="submission" date="2024-07" db="EMBL/GenBank/DDBJ databases">
        <title>Section-level genome sequencing and comparative genomics of Aspergillus sections Usti and Cavernicolus.</title>
        <authorList>
            <consortium name="Lawrence Berkeley National Laboratory"/>
            <person name="Nybo J.L."/>
            <person name="Vesth T.C."/>
            <person name="Theobald S."/>
            <person name="Frisvad J.C."/>
            <person name="Larsen T.O."/>
            <person name="Kjaerboelling I."/>
            <person name="Rothschild-Mancinelli K."/>
            <person name="Lyhne E.K."/>
            <person name="Kogle M.E."/>
            <person name="Barry K."/>
            <person name="Clum A."/>
            <person name="Na H."/>
            <person name="Ledsgaard L."/>
            <person name="Lin J."/>
            <person name="Lipzen A."/>
            <person name="Kuo A."/>
            <person name="Riley R."/>
            <person name="Mondo S."/>
            <person name="Labutti K."/>
            <person name="Haridas S."/>
            <person name="Pangalinan J."/>
            <person name="Salamov A.A."/>
            <person name="Simmons B.A."/>
            <person name="Magnuson J.K."/>
            <person name="Chen J."/>
            <person name="Drula E."/>
            <person name="Henrissat B."/>
            <person name="Wiebenga A."/>
            <person name="Lubbers R.J."/>
            <person name="Gomes A.C."/>
            <person name="Makela M.R."/>
            <person name="Stajich J."/>
            <person name="Grigoriev I.V."/>
            <person name="Mortensen U.H."/>
            <person name="De Vries R.P."/>
            <person name="Baker S.E."/>
            <person name="Andersen M.R."/>
        </authorList>
    </citation>
    <scope>NUCLEOTIDE SEQUENCE [LARGE SCALE GENOMIC DNA]</scope>
    <source>
        <strain evidence="5 6">CBS 123904</strain>
    </source>
</reference>
<evidence type="ECO:0000256" key="1">
    <source>
        <dbReference type="ARBA" id="ARBA00022737"/>
    </source>
</evidence>
<evidence type="ECO:0000259" key="4">
    <source>
        <dbReference type="PROSITE" id="PS50181"/>
    </source>
</evidence>
<feature type="repeat" description="ANK" evidence="3">
    <location>
        <begin position="287"/>
        <end position="319"/>
    </location>
</feature>
<gene>
    <name evidence="5" type="ORF">BJY01DRAFT_215327</name>
</gene>
<dbReference type="InterPro" id="IPR001810">
    <property type="entry name" value="F-box_dom"/>
</dbReference>
<proteinExistence type="predicted"/>
<dbReference type="PROSITE" id="PS50088">
    <property type="entry name" value="ANK_REPEAT"/>
    <property type="match status" value="10"/>
</dbReference>
<dbReference type="PRINTS" id="PR01415">
    <property type="entry name" value="ANKYRIN"/>
</dbReference>
<feature type="repeat" description="ANK" evidence="3">
    <location>
        <begin position="134"/>
        <end position="166"/>
    </location>
</feature>
<dbReference type="Pfam" id="PF00023">
    <property type="entry name" value="Ank"/>
    <property type="match status" value="2"/>
</dbReference>
<evidence type="ECO:0000313" key="6">
    <source>
        <dbReference type="Proteomes" id="UP001610446"/>
    </source>
</evidence>
<feature type="repeat" description="ANK" evidence="3">
    <location>
        <begin position="167"/>
        <end position="188"/>
    </location>
</feature>
<feature type="repeat" description="ANK" evidence="3">
    <location>
        <begin position="523"/>
        <end position="566"/>
    </location>
</feature>
<dbReference type="SUPFAM" id="SSF48403">
    <property type="entry name" value="Ankyrin repeat"/>
    <property type="match status" value="2"/>
</dbReference>
<keyword evidence="2 3" id="KW-0040">ANK repeat</keyword>
<dbReference type="PANTHER" id="PTHR24178:SF9">
    <property type="entry name" value="ANK_REP_REGION DOMAIN-CONTAINING PROTEIN"/>
    <property type="match status" value="1"/>
</dbReference>
<dbReference type="EMBL" id="JBFXLU010000085">
    <property type="protein sequence ID" value="KAL2843946.1"/>
    <property type="molecule type" value="Genomic_DNA"/>
</dbReference>
<protein>
    <submittedName>
        <fullName evidence="5">Ankyrin repeat-containing domain protein</fullName>
    </submittedName>
</protein>
<keyword evidence="1" id="KW-0677">Repeat</keyword>
<sequence>MWLCMLFPNYNLKPPGKSIQGMHALHLSIKQNIKRLKKKETKIMPLLDLPNELLATVADYLDSDRDINALTQTTPHLYALLNSHLYKHHVRQHQQRPEKNCCPALLWAARANHPATATRLITHGANANSHDGDWNISALLLAARSGSQRIVELLLANGAKPDLANGDGETPLMEAAGRGHEGIVRLLLLDAGGGGADPTVRDRQGFTAAAWAARGGQLGALKILLDRDRDTDSDTGPAKNLEEAQQCRRDGETALLFHAAEGGDEAVITFLLDRGCARVRARCLDSDGEGVLSCAARSRRTGAFRLLLDRGADPEMMDENGRAAAWWVAAGGSKEMVRMLLERRVGGLDRRDRYGETPLAAAAQSGRLSILRVLAAEGADVDSQCRAGQTPLAGAASNDQARAVRLLLRLGADPELRDEDGRSPLHLATQGGYAKGVRALLKHGRGRVDPNGLDGRGLPPLSLAVNNGSEEIARLLLRGGASPEIRDNGGRTHLSNAAGFGYGGVFKTLLDARVVDIEARDDAGLTPLAHATRQRRRAVWEDQGCDHQEILEILLKKGARIDAQDNEGRTPLSHAGGQGHVQAVESLLEHGALVDSRDNLGRTPLSYSAERGTTPSIVQLLLKHGADANVQDHDGRTPLSIAADRDPDAADAMLAMLTKLNCSSR</sequence>
<feature type="repeat" description="ANK" evidence="3">
    <location>
        <begin position="420"/>
        <end position="444"/>
    </location>
</feature>
<dbReference type="Proteomes" id="UP001610446">
    <property type="component" value="Unassembled WGS sequence"/>
</dbReference>
<dbReference type="InterPro" id="IPR002110">
    <property type="entry name" value="Ankyrin_rpt"/>
</dbReference>
<dbReference type="InterPro" id="IPR036770">
    <property type="entry name" value="Ankyrin_rpt-contain_sf"/>
</dbReference>
<feature type="domain" description="F-box" evidence="4">
    <location>
        <begin position="43"/>
        <end position="89"/>
    </location>
</feature>
<dbReference type="PROSITE" id="PS50181">
    <property type="entry name" value="FBOX"/>
    <property type="match status" value="1"/>
</dbReference>
<feature type="repeat" description="ANK" evidence="3">
    <location>
        <begin position="600"/>
        <end position="633"/>
    </location>
</feature>
<dbReference type="PANTHER" id="PTHR24178">
    <property type="entry name" value="MOLTING PROTEIN MLT-4"/>
    <property type="match status" value="1"/>
</dbReference>
<name>A0ABR4JVB1_9EURO</name>
<keyword evidence="6" id="KW-1185">Reference proteome</keyword>
<organism evidence="5 6">
    <name type="scientific">Aspergillus pseudoustus</name>
    <dbReference type="NCBI Taxonomy" id="1810923"/>
    <lineage>
        <taxon>Eukaryota</taxon>
        <taxon>Fungi</taxon>
        <taxon>Dikarya</taxon>
        <taxon>Ascomycota</taxon>
        <taxon>Pezizomycotina</taxon>
        <taxon>Eurotiomycetes</taxon>
        <taxon>Eurotiomycetidae</taxon>
        <taxon>Eurotiales</taxon>
        <taxon>Aspergillaceae</taxon>
        <taxon>Aspergillus</taxon>
        <taxon>Aspergillus subgen. Nidulantes</taxon>
    </lineage>
</organism>
<feature type="repeat" description="ANK" evidence="3">
    <location>
        <begin position="567"/>
        <end position="599"/>
    </location>
</feature>
<dbReference type="Pfam" id="PF12796">
    <property type="entry name" value="Ank_2"/>
    <property type="match status" value="4"/>
</dbReference>
<dbReference type="SMART" id="SM00248">
    <property type="entry name" value="ANK"/>
    <property type="match status" value="16"/>
</dbReference>
<feature type="repeat" description="ANK" evidence="3">
    <location>
        <begin position="456"/>
        <end position="488"/>
    </location>
</feature>
<dbReference type="PROSITE" id="PS50297">
    <property type="entry name" value="ANK_REP_REGION"/>
    <property type="match status" value="8"/>
</dbReference>
<comment type="caution">
    <text evidence="5">The sequence shown here is derived from an EMBL/GenBank/DDBJ whole genome shotgun (WGS) entry which is preliminary data.</text>
</comment>
<accession>A0ABR4JVB1</accession>